<proteinExistence type="predicted"/>
<evidence type="ECO:0000313" key="2">
    <source>
        <dbReference type="Proteomes" id="UP001157502"/>
    </source>
</evidence>
<dbReference type="Proteomes" id="UP001157502">
    <property type="component" value="Chromosome 14"/>
</dbReference>
<gene>
    <name evidence="1" type="ORF">DPEC_G00171060</name>
</gene>
<protein>
    <submittedName>
        <fullName evidence="1">Uncharacterized protein</fullName>
    </submittedName>
</protein>
<accession>A0ACC2GD51</accession>
<comment type="caution">
    <text evidence="1">The sequence shown here is derived from an EMBL/GenBank/DDBJ whole genome shotgun (WGS) entry which is preliminary data.</text>
</comment>
<dbReference type="EMBL" id="CM055741">
    <property type="protein sequence ID" value="KAJ8001591.1"/>
    <property type="molecule type" value="Genomic_DNA"/>
</dbReference>
<evidence type="ECO:0000313" key="1">
    <source>
        <dbReference type="EMBL" id="KAJ8001591.1"/>
    </source>
</evidence>
<sequence length="170" mass="18266">MPPTTVTEGQTVTLTCITSCTLTASPEKQSSVLTASVGITVAVLVLIFCLSGFIWFRKKTPKSISDTRDKSDSGQGISNPTYENISSVGKTSEISDQQDDSQYASINNDLAKTQDVALYATIEPPKQEVEVQYVAVKFNPPSVATKPTGVAEEESPVFYSTVNTSRTNTT</sequence>
<name>A0ACC2GD51_DALPE</name>
<organism evidence="1 2">
    <name type="scientific">Dallia pectoralis</name>
    <name type="common">Alaska blackfish</name>
    <dbReference type="NCBI Taxonomy" id="75939"/>
    <lineage>
        <taxon>Eukaryota</taxon>
        <taxon>Metazoa</taxon>
        <taxon>Chordata</taxon>
        <taxon>Craniata</taxon>
        <taxon>Vertebrata</taxon>
        <taxon>Euteleostomi</taxon>
        <taxon>Actinopterygii</taxon>
        <taxon>Neopterygii</taxon>
        <taxon>Teleostei</taxon>
        <taxon>Protacanthopterygii</taxon>
        <taxon>Esociformes</taxon>
        <taxon>Umbridae</taxon>
        <taxon>Dallia</taxon>
    </lineage>
</organism>
<reference evidence="1" key="1">
    <citation type="submission" date="2021-05" db="EMBL/GenBank/DDBJ databases">
        <authorList>
            <person name="Pan Q."/>
            <person name="Jouanno E."/>
            <person name="Zahm M."/>
            <person name="Klopp C."/>
            <person name="Cabau C."/>
            <person name="Louis A."/>
            <person name="Berthelot C."/>
            <person name="Parey E."/>
            <person name="Roest Crollius H."/>
            <person name="Montfort J."/>
            <person name="Robinson-Rechavi M."/>
            <person name="Bouchez O."/>
            <person name="Lampietro C."/>
            <person name="Lopez Roques C."/>
            <person name="Donnadieu C."/>
            <person name="Postlethwait J."/>
            <person name="Bobe J."/>
            <person name="Dillon D."/>
            <person name="Chandos A."/>
            <person name="von Hippel F."/>
            <person name="Guiguen Y."/>
        </authorList>
    </citation>
    <scope>NUCLEOTIDE SEQUENCE</scope>
    <source>
        <strain evidence="1">YG-Jan2019</strain>
    </source>
</reference>
<keyword evidence="2" id="KW-1185">Reference proteome</keyword>